<dbReference type="InterPro" id="IPR036922">
    <property type="entry name" value="Rieske_2Fe-2S_sf"/>
</dbReference>
<dbReference type="SUPFAM" id="SSF50022">
    <property type="entry name" value="ISP domain"/>
    <property type="match status" value="1"/>
</dbReference>
<keyword evidence="2" id="KW-0479">Metal-binding</keyword>
<dbReference type="InterPro" id="IPR017941">
    <property type="entry name" value="Rieske_2Fe-2S"/>
</dbReference>
<reference evidence="6 7" key="1">
    <citation type="submission" date="2017-08" db="EMBL/GenBank/DDBJ databases">
        <title>Draft Genome Sequence of Loktanella cinnabarina Strain XM1, Isolated from Coastal Surface Water.</title>
        <authorList>
            <person name="Ma R."/>
            <person name="Wang J."/>
            <person name="Wang Q."/>
            <person name="Ma Z."/>
            <person name="Li J."/>
            <person name="Chen L."/>
        </authorList>
    </citation>
    <scope>NUCLEOTIDE SEQUENCE [LARGE SCALE GENOMIC DNA]</scope>
    <source>
        <strain evidence="6 7">XM1</strain>
    </source>
</reference>
<evidence type="ECO:0000256" key="1">
    <source>
        <dbReference type="ARBA" id="ARBA00022714"/>
    </source>
</evidence>
<evidence type="ECO:0000256" key="4">
    <source>
        <dbReference type="ARBA" id="ARBA00023014"/>
    </source>
</evidence>
<keyword evidence="4" id="KW-0411">Iron-sulfur</keyword>
<accession>A0A2G1MIC8</accession>
<dbReference type="Gene3D" id="2.102.10.10">
    <property type="entry name" value="Rieske [2Fe-2S] iron-sulphur domain"/>
    <property type="match status" value="1"/>
</dbReference>
<protein>
    <recommendedName>
        <fullName evidence="5">Rieske domain-containing protein</fullName>
    </recommendedName>
</protein>
<organism evidence="6 7">
    <name type="scientific">Limimaricola cinnabarinus</name>
    <dbReference type="NCBI Taxonomy" id="1125964"/>
    <lineage>
        <taxon>Bacteria</taxon>
        <taxon>Pseudomonadati</taxon>
        <taxon>Pseudomonadota</taxon>
        <taxon>Alphaproteobacteria</taxon>
        <taxon>Rhodobacterales</taxon>
        <taxon>Paracoccaceae</taxon>
        <taxon>Limimaricola</taxon>
    </lineage>
</organism>
<name>A0A2G1MIC8_9RHOB</name>
<dbReference type="Proteomes" id="UP000221860">
    <property type="component" value="Unassembled WGS sequence"/>
</dbReference>
<evidence type="ECO:0000256" key="3">
    <source>
        <dbReference type="ARBA" id="ARBA00023004"/>
    </source>
</evidence>
<evidence type="ECO:0000313" key="7">
    <source>
        <dbReference type="Proteomes" id="UP000221860"/>
    </source>
</evidence>
<dbReference type="OrthoDB" id="9794175at2"/>
<dbReference type="GO" id="GO:0046872">
    <property type="term" value="F:metal ion binding"/>
    <property type="evidence" value="ECO:0007669"/>
    <property type="project" value="UniProtKB-KW"/>
</dbReference>
<sequence length="124" mass="12797">MKWSDLRAAPAPGTVVLQDAPAAPALSLTVTSEAGDFPLLVVRTAQGVSGYVNMCPHQFLPLDHRGGQLLSKDGEKLMCSAHGAMFDAATGEGVAGEGLGCALMRVPLETVEGQIRIARAAPEG</sequence>
<comment type="caution">
    <text evidence="6">The sequence shown here is derived from an EMBL/GenBank/DDBJ whole genome shotgun (WGS) entry which is preliminary data.</text>
</comment>
<gene>
    <name evidence="6" type="ORF">CJ301_04670</name>
</gene>
<feature type="domain" description="Rieske" evidence="5">
    <location>
        <begin position="17"/>
        <end position="117"/>
    </location>
</feature>
<evidence type="ECO:0000313" key="6">
    <source>
        <dbReference type="EMBL" id="PHP28503.1"/>
    </source>
</evidence>
<keyword evidence="1" id="KW-0001">2Fe-2S</keyword>
<evidence type="ECO:0000256" key="2">
    <source>
        <dbReference type="ARBA" id="ARBA00022723"/>
    </source>
</evidence>
<dbReference type="GO" id="GO:0051537">
    <property type="term" value="F:2 iron, 2 sulfur cluster binding"/>
    <property type="evidence" value="ECO:0007669"/>
    <property type="project" value="UniProtKB-KW"/>
</dbReference>
<evidence type="ECO:0000259" key="5">
    <source>
        <dbReference type="PROSITE" id="PS51296"/>
    </source>
</evidence>
<keyword evidence="7" id="KW-1185">Reference proteome</keyword>
<dbReference type="EMBL" id="NQWH01000006">
    <property type="protein sequence ID" value="PHP28503.1"/>
    <property type="molecule type" value="Genomic_DNA"/>
</dbReference>
<proteinExistence type="predicted"/>
<keyword evidence="3" id="KW-0408">Iron</keyword>
<dbReference type="AlphaFoldDB" id="A0A2G1MIC8"/>
<dbReference type="PROSITE" id="PS51296">
    <property type="entry name" value="RIESKE"/>
    <property type="match status" value="1"/>
</dbReference>
<dbReference type="Pfam" id="PF00355">
    <property type="entry name" value="Rieske"/>
    <property type="match status" value="1"/>
</dbReference>